<protein>
    <submittedName>
        <fullName evidence="1">Uncharacterized protein</fullName>
    </submittedName>
</protein>
<dbReference type="RefSeq" id="WP_085160710.1">
    <property type="nucleotide sequence ID" value="NZ_AP022581.1"/>
</dbReference>
<dbReference type="Proteomes" id="UP000466396">
    <property type="component" value="Chromosome"/>
</dbReference>
<dbReference type="AlphaFoldDB" id="A0A1X1Y547"/>
<accession>A0A1X1Y547</accession>
<gene>
    <name evidence="1" type="ORF">MLAC_33850</name>
</gene>
<dbReference type="OrthoDB" id="5146983at2"/>
<organism evidence="1 2">
    <name type="scientific">Mycobacterium lacus</name>
    <dbReference type="NCBI Taxonomy" id="169765"/>
    <lineage>
        <taxon>Bacteria</taxon>
        <taxon>Bacillati</taxon>
        <taxon>Actinomycetota</taxon>
        <taxon>Actinomycetes</taxon>
        <taxon>Mycobacteriales</taxon>
        <taxon>Mycobacteriaceae</taxon>
        <taxon>Mycobacterium</taxon>
    </lineage>
</organism>
<reference evidence="1 2" key="1">
    <citation type="journal article" date="2019" name="Emerg. Microbes Infect.">
        <title>Comprehensive subspecies identification of 175 nontuberculous mycobacteria species based on 7547 genomic profiles.</title>
        <authorList>
            <person name="Matsumoto Y."/>
            <person name="Kinjo T."/>
            <person name="Motooka D."/>
            <person name="Nabeya D."/>
            <person name="Jung N."/>
            <person name="Uechi K."/>
            <person name="Horii T."/>
            <person name="Iida T."/>
            <person name="Fujita J."/>
            <person name="Nakamura S."/>
        </authorList>
    </citation>
    <scope>NUCLEOTIDE SEQUENCE [LARGE SCALE GENOMIC DNA]</scope>
    <source>
        <strain evidence="1 2">JCM 15657</strain>
    </source>
</reference>
<name>A0A1X1Y547_9MYCO</name>
<dbReference type="EMBL" id="AP022581">
    <property type="protein sequence ID" value="BBX98091.1"/>
    <property type="molecule type" value="Genomic_DNA"/>
</dbReference>
<dbReference type="KEGG" id="mlj:MLAC_33850"/>
<evidence type="ECO:0000313" key="1">
    <source>
        <dbReference type="EMBL" id="BBX98091.1"/>
    </source>
</evidence>
<keyword evidence="2" id="KW-1185">Reference proteome</keyword>
<proteinExistence type="predicted"/>
<sequence>MIDYQINHGATAGIPPYVHVDLPGSEWIDVQAGMWENAREYLDHEDIALPVLAVMAIGWRMLLPIKGIQALDPMMRALAGLAPRELALAASKIDDGAHPDERATDLIRLIELLRRDYSVILWQQGRLGELGIAAGAQGYETGIGWRERCDLPATMSGRRRSQSGGTGSGRPVFVAPLGRSIDKRSLAAICHHRDVWTRLICTDTDCCPDGGRAILDNARVHTVVQRARRLSELDRIERSLWRWQNLAEAADRGLELAARINRLARNDSSILRVDTRALSAISAISHLRRQDARSSGVA</sequence>
<dbReference type="STRING" id="169765.AWC15_22315"/>
<evidence type="ECO:0000313" key="2">
    <source>
        <dbReference type="Proteomes" id="UP000466396"/>
    </source>
</evidence>